<keyword evidence="3 7" id="KW-0812">Transmembrane</keyword>
<feature type="transmembrane region" description="Helical" evidence="7">
    <location>
        <begin position="542"/>
        <end position="564"/>
    </location>
</feature>
<feature type="region of interest" description="Disordered" evidence="6">
    <location>
        <begin position="743"/>
        <end position="768"/>
    </location>
</feature>
<name>A0ABV7LAG9_9HYPH</name>
<dbReference type="PANTHER" id="PTHR30619">
    <property type="entry name" value="DNA INTERNALIZATION/COMPETENCE PROTEIN COMEC/REC2"/>
    <property type="match status" value="1"/>
</dbReference>
<reference evidence="11" key="1">
    <citation type="journal article" date="2019" name="Int. J. Syst. Evol. Microbiol.">
        <title>The Global Catalogue of Microorganisms (GCM) 10K type strain sequencing project: providing services to taxonomists for standard genome sequencing and annotation.</title>
        <authorList>
            <consortium name="The Broad Institute Genomics Platform"/>
            <consortium name="The Broad Institute Genome Sequencing Center for Infectious Disease"/>
            <person name="Wu L."/>
            <person name="Ma J."/>
        </authorList>
    </citation>
    <scope>NUCLEOTIDE SEQUENCE [LARGE SCALE GENOMIC DNA]</scope>
    <source>
        <strain evidence="11">CCM 7941</strain>
    </source>
</reference>
<dbReference type="NCBIfam" id="TIGR00360">
    <property type="entry name" value="ComEC_N-term"/>
    <property type="match status" value="1"/>
</dbReference>
<feature type="transmembrane region" description="Helical" evidence="7">
    <location>
        <begin position="342"/>
        <end position="361"/>
    </location>
</feature>
<evidence type="ECO:0000259" key="8">
    <source>
        <dbReference type="Pfam" id="PF03772"/>
    </source>
</evidence>
<keyword evidence="4 7" id="KW-1133">Transmembrane helix</keyword>
<dbReference type="InterPro" id="IPR052159">
    <property type="entry name" value="Competence_DNA_uptake"/>
</dbReference>
<dbReference type="Proteomes" id="UP001595536">
    <property type="component" value="Unassembled WGS sequence"/>
</dbReference>
<dbReference type="InterPro" id="IPR004477">
    <property type="entry name" value="ComEC_N"/>
</dbReference>
<dbReference type="EMBL" id="JBHRUV010000003">
    <property type="protein sequence ID" value="MFC3264840.1"/>
    <property type="molecule type" value="Genomic_DNA"/>
</dbReference>
<protein>
    <submittedName>
        <fullName evidence="10">ComEC/Rec2 family competence protein</fullName>
    </submittedName>
</protein>
<evidence type="ECO:0000256" key="7">
    <source>
        <dbReference type="SAM" id="Phobius"/>
    </source>
</evidence>
<dbReference type="RefSeq" id="WP_376830595.1">
    <property type="nucleotide sequence ID" value="NZ_JBHLWR010000006.1"/>
</dbReference>
<feature type="domain" description="ComEC/Rec2-related protein" evidence="8">
    <location>
        <begin position="281"/>
        <end position="565"/>
    </location>
</feature>
<feature type="domain" description="DUF4131" evidence="9">
    <location>
        <begin position="89"/>
        <end position="232"/>
    </location>
</feature>
<feature type="transmembrane region" description="Helical" evidence="7">
    <location>
        <begin position="65"/>
        <end position="82"/>
    </location>
</feature>
<dbReference type="InterPro" id="IPR025405">
    <property type="entry name" value="DUF4131"/>
</dbReference>
<evidence type="ECO:0000313" key="11">
    <source>
        <dbReference type="Proteomes" id="UP001595536"/>
    </source>
</evidence>
<evidence type="ECO:0000256" key="1">
    <source>
        <dbReference type="ARBA" id="ARBA00004651"/>
    </source>
</evidence>
<evidence type="ECO:0000256" key="4">
    <source>
        <dbReference type="ARBA" id="ARBA00022989"/>
    </source>
</evidence>
<feature type="transmembrane region" description="Helical" evidence="7">
    <location>
        <begin position="302"/>
        <end position="322"/>
    </location>
</feature>
<keyword evidence="2" id="KW-1003">Cell membrane</keyword>
<proteinExistence type="predicted"/>
<evidence type="ECO:0000256" key="6">
    <source>
        <dbReference type="SAM" id="MobiDB-lite"/>
    </source>
</evidence>
<comment type="subcellular location">
    <subcellularLocation>
        <location evidence="1">Cell membrane</location>
        <topology evidence="1">Multi-pass membrane protein</topology>
    </subcellularLocation>
</comment>
<feature type="compositionally biased region" description="Basic and acidic residues" evidence="6">
    <location>
        <begin position="743"/>
        <end position="755"/>
    </location>
</feature>
<dbReference type="Pfam" id="PF03772">
    <property type="entry name" value="Competence"/>
    <property type="match status" value="1"/>
</dbReference>
<organism evidence="10 11">
    <name type="scientific">Camelimonas abortus</name>
    <dbReference type="NCBI Taxonomy" id="1017184"/>
    <lineage>
        <taxon>Bacteria</taxon>
        <taxon>Pseudomonadati</taxon>
        <taxon>Pseudomonadota</taxon>
        <taxon>Alphaproteobacteria</taxon>
        <taxon>Hyphomicrobiales</taxon>
        <taxon>Chelatococcaceae</taxon>
        <taxon>Camelimonas</taxon>
    </lineage>
</organism>
<evidence type="ECO:0000256" key="3">
    <source>
        <dbReference type="ARBA" id="ARBA00022692"/>
    </source>
</evidence>
<sequence>MAGERASGARAPGGRAASRRAGAAAAAGDVIRRLKRRLGPAGLAAAAGGRARELLAAELDRRRHWLLVPAAFALGVLWFFSAHAPGRPWPACVAAAALAVAAATRRGFARFPFILLATLVAGYAVAAARVALLDAPALQGVANVTLSAVVVSVEQRGQGQRLLAAPLAPEGRAGPAPRFVSLSLPAGPPLRPGDLVRGRARLAPPPGPARPGGYDFARDAWVRQTGASGTFTGPVTVTGDGMAAAPWRLRPVIATERGRMALAERIAGAWGGQAGAVAAALVTGRRGQISEATSDALRAAGIYHILSISGLHMALAAGMFFWSARALLALSPWCALRLPLRKAAACVAIAGAAAYCLFSGADVATVRALVMITAMLGAIVADRPALSVHNLALAAMAVLALQPESLLTPGFQMSFAATAALTAVFGEGGRGAASPPAAAGARAAAARWLWRPLRAAVLATLACELATAPFSLWHFNSVYPLGLIGNVLAVPLMSLAVMPAAVAGMALWPLGLDWPAWLLMGAATEPVLWLCGRIAAAPASVALAPAPSAAAFACMVVAVFWFCALATPLRWLALAPALAGAVMTMAAAPPDVTVERAGRGALARLGPDESGREQLALLGAPGPFAARQWLRALGDARDPADPSLRAAVRCDRHGCAAIRPDGGVVAWARSEQGLARACAVADVVVTPLPLSGPCAAPVAFDAVRLAAVGAAHVWLREGEVHVVTARRPGERWPWRSLAVLWPPRERERPPPRSDGGDAPPEGLRPVDE</sequence>
<evidence type="ECO:0000256" key="5">
    <source>
        <dbReference type="ARBA" id="ARBA00023136"/>
    </source>
</evidence>
<evidence type="ECO:0000259" key="9">
    <source>
        <dbReference type="Pfam" id="PF13567"/>
    </source>
</evidence>
<feature type="transmembrane region" description="Helical" evidence="7">
    <location>
        <begin position="517"/>
        <end position="536"/>
    </location>
</feature>
<keyword evidence="11" id="KW-1185">Reference proteome</keyword>
<comment type="caution">
    <text evidence="10">The sequence shown here is derived from an EMBL/GenBank/DDBJ whole genome shotgun (WGS) entry which is preliminary data.</text>
</comment>
<evidence type="ECO:0000256" key="2">
    <source>
        <dbReference type="ARBA" id="ARBA00022475"/>
    </source>
</evidence>
<feature type="transmembrane region" description="Helical" evidence="7">
    <location>
        <begin position="487"/>
        <end position="510"/>
    </location>
</feature>
<evidence type="ECO:0000313" key="10">
    <source>
        <dbReference type="EMBL" id="MFC3264840.1"/>
    </source>
</evidence>
<accession>A0ABV7LAG9</accession>
<dbReference type="Pfam" id="PF13567">
    <property type="entry name" value="DUF4131"/>
    <property type="match status" value="1"/>
</dbReference>
<feature type="transmembrane region" description="Helical" evidence="7">
    <location>
        <begin position="111"/>
        <end position="131"/>
    </location>
</feature>
<keyword evidence="5 7" id="KW-0472">Membrane</keyword>
<gene>
    <name evidence="10" type="ORF">ACFOEX_00505</name>
</gene>
<dbReference type="PANTHER" id="PTHR30619:SF1">
    <property type="entry name" value="RECOMBINATION PROTEIN 2"/>
    <property type="match status" value="1"/>
</dbReference>